<name>B9RY98_RICCO</name>
<accession>B9RY98</accession>
<gene>
    <name evidence="1" type="ORF">RCOM_0811420</name>
</gene>
<keyword evidence="2" id="KW-1185">Reference proteome</keyword>
<protein>
    <submittedName>
        <fullName evidence="1">Uncharacterized protein</fullName>
    </submittedName>
</protein>
<evidence type="ECO:0000313" key="2">
    <source>
        <dbReference type="Proteomes" id="UP000008311"/>
    </source>
</evidence>
<dbReference type="Proteomes" id="UP000008311">
    <property type="component" value="Unassembled WGS sequence"/>
</dbReference>
<organism evidence="1 2">
    <name type="scientific">Ricinus communis</name>
    <name type="common">Castor bean</name>
    <dbReference type="NCBI Taxonomy" id="3988"/>
    <lineage>
        <taxon>Eukaryota</taxon>
        <taxon>Viridiplantae</taxon>
        <taxon>Streptophyta</taxon>
        <taxon>Embryophyta</taxon>
        <taxon>Tracheophyta</taxon>
        <taxon>Spermatophyta</taxon>
        <taxon>Magnoliopsida</taxon>
        <taxon>eudicotyledons</taxon>
        <taxon>Gunneridae</taxon>
        <taxon>Pentapetalae</taxon>
        <taxon>rosids</taxon>
        <taxon>fabids</taxon>
        <taxon>Malpighiales</taxon>
        <taxon>Euphorbiaceae</taxon>
        <taxon>Acalyphoideae</taxon>
        <taxon>Acalypheae</taxon>
        <taxon>Ricinus</taxon>
    </lineage>
</organism>
<proteinExistence type="predicted"/>
<reference evidence="2" key="1">
    <citation type="journal article" date="2010" name="Nat. Biotechnol.">
        <title>Draft genome sequence of the oilseed species Ricinus communis.</title>
        <authorList>
            <person name="Chan A.P."/>
            <person name="Crabtree J."/>
            <person name="Zhao Q."/>
            <person name="Lorenzi H."/>
            <person name="Orvis J."/>
            <person name="Puiu D."/>
            <person name="Melake-Berhan A."/>
            <person name="Jones K.M."/>
            <person name="Redman J."/>
            <person name="Chen G."/>
            <person name="Cahoon E.B."/>
            <person name="Gedil M."/>
            <person name="Stanke M."/>
            <person name="Haas B.J."/>
            <person name="Wortman J.R."/>
            <person name="Fraser-Liggett C.M."/>
            <person name="Ravel J."/>
            <person name="Rabinowicz P.D."/>
        </authorList>
    </citation>
    <scope>NUCLEOTIDE SEQUENCE [LARGE SCALE GENOMIC DNA]</scope>
    <source>
        <strain evidence="2">cv. Hale</strain>
    </source>
</reference>
<dbReference type="AlphaFoldDB" id="B9RY98"/>
<dbReference type="EMBL" id="EQ973830">
    <property type="protein sequence ID" value="EEF43607.1"/>
    <property type="molecule type" value="Genomic_DNA"/>
</dbReference>
<sequence length="53" mass="5889">MRACEGGSLKKDKRRLGIWKVEAGEFLSSTGVVSPFWSLTEQMRKTMVGVSGR</sequence>
<evidence type="ECO:0000313" key="1">
    <source>
        <dbReference type="EMBL" id="EEF43607.1"/>
    </source>
</evidence>
<dbReference type="InParanoid" id="B9RY98"/>